<evidence type="ECO:0000313" key="6">
    <source>
        <dbReference type="Proteomes" id="UP000540191"/>
    </source>
</evidence>
<dbReference type="EC" id="3.1.2.4" evidence="2"/>
<proteinExistence type="predicted"/>
<evidence type="ECO:0000259" key="4">
    <source>
        <dbReference type="Pfam" id="PF16113"/>
    </source>
</evidence>
<evidence type="ECO:0000256" key="3">
    <source>
        <dbReference type="ARBA" id="ARBA00022801"/>
    </source>
</evidence>
<evidence type="ECO:0000256" key="1">
    <source>
        <dbReference type="ARBA" id="ARBA00001709"/>
    </source>
</evidence>
<evidence type="ECO:0000313" key="5">
    <source>
        <dbReference type="EMBL" id="MBB4736466.1"/>
    </source>
</evidence>
<dbReference type="PANTHER" id="PTHR43176">
    <property type="entry name" value="3-HYDROXYISOBUTYRYL-COA HYDROLASE-RELATED"/>
    <property type="match status" value="1"/>
</dbReference>
<keyword evidence="3" id="KW-0378">Hydrolase</keyword>
<dbReference type="SUPFAM" id="SSF52096">
    <property type="entry name" value="ClpP/crotonase"/>
    <property type="match status" value="1"/>
</dbReference>
<keyword evidence="6" id="KW-1185">Reference proteome</keyword>
<dbReference type="GO" id="GO:0016829">
    <property type="term" value="F:lyase activity"/>
    <property type="evidence" value="ECO:0007669"/>
    <property type="project" value="UniProtKB-KW"/>
</dbReference>
<dbReference type="GO" id="GO:0006574">
    <property type="term" value="P:L-valine catabolic process"/>
    <property type="evidence" value="ECO:0007669"/>
    <property type="project" value="TreeGrafter"/>
</dbReference>
<evidence type="ECO:0000256" key="2">
    <source>
        <dbReference type="ARBA" id="ARBA00011915"/>
    </source>
</evidence>
<comment type="caution">
    <text evidence="5">The sequence shown here is derived from an EMBL/GenBank/DDBJ whole genome shotgun (WGS) entry which is preliminary data.</text>
</comment>
<sequence>MTEPSTHDATGTDELLVETRGRLGVITLNRPKAINALTHAMVRDVAAQLRCWRDDDAVQAVLIRGAGERGLCAGGDIVSVHDAAKAGRFEESEAFFADEYRMNHMISQFPKPIVALQDGIVLGGGVGISGHASHRVSTERTRWGMPETGIGFVPDVGGTWLISRLPSQFGLHLGMTGSHITGADVMALGLSTHHVASSDLDALTEALETQEPDAALARFAAEPGESPLWAQRPWVDHCYAADTPAAIIARLREREEPEAQKAADRLESLSPTAISVTLAAVRRARQARSLGTVLKTEYRTTCAHVRGHDFPEGIRALLVDKDKSPHWRPGTLDEVTADDVDAYFLEPASGDLEL</sequence>
<dbReference type="GO" id="GO:0005829">
    <property type="term" value="C:cytosol"/>
    <property type="evidence" value="ECO:0007669"/>
    <property type="project" value="TreeGrafter"/>
</dbReference>
<comment type="catalytic activity">
    <reaction evidence="1">
        <text>3-hydroxy-2-methylpropanoyl-CoA + H2O = 3-hydroxy-2-methylpropanoate + CoA + H(+)</text>
        <dbReference type="Rhea" id="RHEA:20888"/>
        <dbReference type="ChEBI" id="CHEBI:11805"/>
        <dbReference type="ChEBI" id="CHEBI:15377"/>
        <dbReference type="ChEBI" id="CHEBI:15378"/>
        <dbReference type="ChEBI" id="CHEBI:57287"/>
        <dbReference type="ChEBI" id="CHEBI:57340"/>
        <dbReference type="EC" id="3.1.2.4"/>
    </reaction>
</comment>
<feature type="domain" description="Enoyl-CoA hydratase/isomerase" evidence="4">
    <location>
        <begin position="24"/>
        <end position="344"/>
    </location>
</feature>
<accession>A0A7W7GQS9</accession>
<keyword evidence="5" id="KW-0456">Lyase</keyword>
<dbReference type="CDD" id="cd06558">
    <property type="entry name" value="crotonase-like"/>
    <property type="match status" value="1"/>
</dbReference>
<reference evidence="5 6" key="1">
    <citation type="submission" date="2020-08" db="EMBL/GenBank/DDBJ databases">
        <title>Sequencing the genomes of 1000 actinobacteria strains.</title>
        <authorList>
            <person name="Klenk H.-P."/>
        </authorList>
    </citation>
    <scope>NUCLEOTIDE SEQUENCE [LARGE SCALE GENOMIC DNA]</scope>
    <source>
        <strain evidence="5 6">DSM 23974</strain>
    </source>
</reference>
<dbReference type="GO" id="GO:0003860">
    <property type="term" value="F:3-hydroxyisobutyryl-CoA hydrolase activity"/>
    <property type="evidence" value="ECO:0007669"/>
    <property type="project" value="UniProtKB-EC"/>
</dbReference>
<dbReference type="EMBL" id="JACHNA010000001">
    <property type="protein sequence ID" value="MBB4736466.1"/>
    <property type="molecule type" value="Genomic_DNA"/>
</dbReference>
<dbReference type="PANTHER" id="PTHR43176:SF3">
    <property type="entry name" value="3-HYDROXYISOBUTYRYL-COA HYDROLASE, MITOCHONDRIAL"/>
    <property type="match status" value="1"/>
</dbReference>
<dbReference type="NCBIfam" id="NF004127">
    <property type="entry name" value="PRK05617.1"/>
    <property type="match status" value="1"/>
</dbReference>
<name>A0A7W7GQS9_9MICC</name>
<dbReference type="Pfam" id="PF16113">
    <property type="entry name" value="ECH_2"/>
    <property type="match status" value="1"/>
</dbReference>
<dbReference type="RefSeq" id="WP_184242109.1">
    <property type="nucleotide sequence ID" value="NZ_JACHNA010000001.1"/>
</dbReference>
<dbReference type="AlphaFoldDB" id="A0A7W7GQS9"/>
<dbReference type="Gene3D" id="3.90.226.10">
    <property type="entry name" value="2-enoyl-CoA Hydratase, Chain A, domain 1"/>
    <property type="match status" value="1"/>
</dbReference>
<dbReference type="Proteomes" id="UP000540191">
    <property type="component" value="Unassembled WGS sequence"/>
</dbReference>
<dbReference type="InterPro" id="IPR029045">
    <property type="entry name" value="ClpP/crotonase-like_dom_sf"/>
</dbReference>
<gene>
    <name evidence="5" type="ORF">HDA30_001974</name>
</gene>
<dbReference type="InterPro" id="IPR032259">
    <property type="entry name" value="HIBYL-CoA-H"/>
</dbReference>
<organism evidence="5 6">
    <name type="scientific">Micrococcus cohnii</name>
    <dbReference type="NCBI Taxonomy" id="993416"/>
    <lineage>
        <taxon>Bacteria</taxon>
        <taxon>Bacillati</taxon>
        <taxon>Actinomycetota</taxon>
        <taxon>Actinomycetes</taxon>
        <taxon>Micrococcales</taxon>
        <taxon>Micrococcaceae</taxon>
        <taxon>Micrococcus</taxon>
    </lineage>
</organism>
<protein>
    <recommendedName>
        <fullName evidence="2">3-hydroxyisobutyryl-CoA hydrolase</fullName>
        <ecNumber evidence="2">3.1.2.4</ecNumber>
    </recommendedName>
</protein>
<dbReference type="InterPro" id="IPR045004">
    <property type="entry name" value="ECH_dom"/>
</dbReference>